<evidence type="ECO:0000313" key="2">
    <source>
        <dbReference type="Proteomes" id="UP001218218"/>
    </source>
</evidence>
<name>A0AAD7ANF1_9AGAR</name>
<dbReference type="AlphaFoldDB" id="A0AAD7ANF1"/>
<keyword evidence="2" id="KW-1185">Reference proteome</keyword>
<dbReference type="EMBL" id="JARIHO010000004">
    <property type="protein sequence ID" value="KAJ7363068.1"/>
    <property type="molecule type" value="Genomic_DNA"/>
</dbReference>
<comment type="caution">
    <text evidence="1">The sequence shown here is derived from an EMBL/GenBank/DDBJ whole genome shotgun (WGS) entry which is preliminary data.</text>
</comment>
<proteinExistence type="predicted"/>
<dbReference type="Proteomes" id="UP001218218">
    <property type="component" value="Unassembled WGS sequence"/>
</dbReference>
<sequence length="159" mass="17693">MYCVPVVSPQTSYIVHDAMPHPHARRHAATFAPSRATETPPALFHPARCNTTHSIGTRRRRSPLPVVFFAHTCATACALAHPQYGPAAAATILHRRRCLRRLLVHCGLPPRCPPSMPSPSAYVALAVVAHHTRRRRARPPARLDLRHRIRAHPLDRCAC</sequence>
<evidence type="ECO:0000313" key="1">
    <source>
        <dbReference type="EMBL" id="KAJ7363068.1"/>
    </source>
</evidence>
<protein>
    <submittedName>
        <fullName evidence="1">Uncharacterized protein</fullName>
    </submittedName>
</protein>
<accession>A0AAD7ANF1</accession>
<reference evidence="1" key="1">
    <citation type="submission" date="2023-03" db="EMBL/GenBank/DDBJ databases">
        <title>Massive genome expansion in bonnet fungi (Mycena s.s.) driven by repeated elements and novel gene families across ecological guilds.</title>
        <authorList>
            <consortium name="Lawrence Berkeley National Laboratory"/>
            <person name="Harder C.B."/>
            <person name="Miyauchi S."/>
            <person name="Viragh M."/>
            <person name="Kuo A."/>
            <person name="Thoen E."/>
            <person name="Andreopoulos B."/>
            <person name="Lu D."/>
            <person name="Skrede I."/>
            <person name="Drula E."/>
            <person name="Henrissat B."/>
            <person name="Morin E."/>
            <person name="Kohler A."/>
            <person name="Barry K."/>
            <person name="LaButti K."/>
            <person name="Morin E."/>
            <person name="Salamov A."/>
            <person name="Lipzen A."/>
            <person name="Mereny Z."/>
            <person name="Hegedus B."/>
            <person name="Baldrian P."/>
            <person name="Stursova M."/>
            <person name="Weitz H."/>
            <person name="Taylor A."/>
            <person name="Grigoriev I.V."/>
            <person name="Nagy L.G."/>
            <person name="Martin F."/>
            <person name="Kauserud H."/>
        </authorList>
    </citation>
    <scope>NUCLEOTIDE SEQUENCE</scope>
    <source>
        <strain evidence="1">CBHHK002</strain>
    </source>
</reference>
<organism evidence="1 2">
    <name type="scientific">Mycena albidolilacea</name>
    <dbReference type="NCBI Taxonomy" id="1033008"/>
    <lineage>
        <taxon>Eukaryota</taxon>
        <taxon>Fungi</taxon>
        <taxon>Dikarya</taxon>
        <taxon>Basidiomycota</taxon>
        <taxon>Agaricomycotina</taxon>
        <taxon>Agaricomycetes</taxon>
        <taxon>Agaricomycetidae</taxon>
        <taxon>Agaricales</taxon>
        <taxon>Marasmiineae</taxon>
        <taxon>Mycenaceae</taxon>
        <taxon>Mycena</taxon>
    </lineage>
</organism>
<gene>
    <name evidence="1" type="ORF">DFH08DRAFT_842003</name>
</gene>